<accession>A0A0F9ENW6</accession>
<dbReference type="InterPro" id="IPR013320">
    <property type="entry name" value="ConA-like_dom_sf"/>
</dbReference>
<comment type="caution">
    <text evidence="1">The sequence shown here is derived from an EMBL/GenBank/DDBJ whole genome shotgun (WGS) entry which is preliminary data.</text>
</comment>
<name>A0A0F9ENW6_9ZZZZ</name>
<dbReference type="SUPFAM" id="SSF49899">
    <property type="entry name" value="Concanavalin A-like lectins/glucanases"/>
    <property type="match status" value="1"/>
</dbReference>
<proteinExistence type="predicted"/>
<dbReference type="EMBL" id="LAZR01026690">
    <property type="protein sequence ID" value="KKL67946.1"/>
    <property type="molecule type" value="Genomic_DNA"/>
</dbReference>
<gene>
    <name evidence="1" type="ORF">LCGC14_2129910</name>
</gene>
<protein>
    <submittedName>
        <fullName evidence="1">Uncharacterized protein</fullName>
    </submittedName>
</protein>
<dbReference type="Gene3D" id="2.60.120.200">
    <property type="match status" value="1"/>
</dbReference>
<evidence type="ECO:0000313" key="1">
    <source>
        <dbReference type="EMBL" id="KKL67946.1"/>
    </source>
</evidence>
<sequence length="300" mass="32579">MEILVGLALLGKITLQWLVDGNSFSERYKITVLASQVDSDLTDFPVYVDLNSMPSAFFNTVRSNGGDIIITESDSVTKVPVELVVIDVVAKMGELHFKGNISSSIDTNFFVYVGNTNLSQPSRTATFGSENVWDSNYRVVQHMQQDPSGSAPQMIDSTSNGFNGTSAGSMTSADLVPGQIADNLDFDGTDDAIEAGDAADIGDNNHTLEFWMKIDSLADQGSPIATQDTSANDFIGFNVFKNAQKLQFITRPASEPTLLLNLITTNNEFTSTIDRFSVVWVKEGFAFADQTMYKNGATVT</sequence>
<dbReference type="AlphaFoldDB" id="A0A0F9ENW6"/>
<feature type="non-terminal residue" evidence="1">
    <location>
        <position position="300"/>
    </location>
</feature>
<organism evidence="1">
    <name type="scientific">marine sediment metagenome</name>
    <dbReference type="NCBI Taxonomy" id="412755"/>
    <lineage>
        <taxon>unclassified sequences</taxon>
        <taxon>metagenomes</taxon>
        <taxon>ecological metagenomes</taxon>
    </lineage>
</organism>
<reference evidence="1" key="1">
    <citation type="journal article" date="2015" name="Nature">
        <title>Complex archaea that bridge the gap between prokaryotes and eukaryotes.</title>
        <authorList>
            <person name="Spang A."/>
            <person name="Saw J.H."/>
            <person name="Jorgensen S.L."/>
            <person name="Zaremba-Niedzwiedzka K."/>
            <person name="Martijn J."/>
            <person name="Lind A.E."/>
            <person name="van Eijk R."/>
            <person name="Schleper C."/>
            <person name="Guy L."/>
            <person name="Ettema T.J."/>
        </authorList>
    </citation>
    <scope>NUCLEOTIDE SEQUENCE</scope>
</reference>